<gene>
    <name evidence="8" type="ORF">MYCTH_2071219</name>
</gene>
<dbReference type="RefSeq" id="XP_003666733.1">
    <property type="nucleotide sequence ID" value="XM_003666685.1"/>
</dbReference>
<keyword evidence="2 6" id="KW-0812">Transmembrane</keyword>
<accession>G2QPH5</accession>
<keyword evidence="9" id="KW-1185">Reference proteome</keyword>
<evidence type="ECO:0000313" key="8">
    <source>
        <dbReference type="EMBL" id="AEO61488.1"/>
    </source>
</evidence>
<comment type="similarity">
    <text evidence="5">Belongs to the SAT4 family.</text>
</comment>
<dbReference type="InterPro" id="IPR052337">
    <property type="entry name" value="SAT4-like"/>
</dbReference>
<protein>
    <recommendedName>
        <fullName evidence="7">Rhodopsin domain-containing protein</fullName>
    </recommendedName>
</protein>
<dbReference type="PANTHER" id="PTHR33048:SF146">
    <property type="entry name" value="INTEGRAL MEMBRANE PROTEIN"/>
    <property type="match status" value="1"/>
</dbReference>
<organism evidence="8 9">
    <name type="scientific">Thermothelomyces thermophilus (strain ATCC 42464 / BCRC 31852 / DSM 1799)</name>
    <name type="common">Sporotrichum thermophile</name>
    <dbReference type="NCBI Taxonomy" id="573729"/>
    <lineage>
        <taxon>Eukaryota</taxon>
        <taxon>Fungi</taxon>
        <taxon>Dikarya</taxon>
        <taxon>Ascomycota</taxon>
        <taxon>Pezizomycotina</taxon>
        <taxon>Sordariomycetes</taxon>
        <taxon>Sordariomycetidae</taxon>
        <taxon>Sordariales</taxon>
        <taxon>Chaetomiaceae</taxon>
        <taxon>Thermothelomyces</taxon>
    </lineage>
</organism>
<keyword evidence="4 6" id="KW-0472">Membrane</keyword>
<dbReference type="Proteomes" id="UP000007322">
    <property type="component" value="Chromosome 7"/>
</dbReference>
<proteinExistence type="inferred from homology"/>
<dbReference type="KEGG" id="mtm:MYCTH_2071219"/>
<dbReference type="AlphaFoldDB" id="G2QPH5"/>
<sequence>MAGPAADLSRGPVLLSFSLATASFAMATTFVRFYVRRSLYGGFGTDDYVSGAATLVALIATILGILEATAASGERAVQFDVAGRPWYLISATLSKISICLFFLRVLGRARQWRTLLAALIAIMAIITLAFTLFTYLQCRPLEKVWKPFVTGSCLDASIRMNFAYAQSGRSFSLGLSRQTLD</sequence>
<reference evidence="8 9" key="1">
    <citation type="journal article" date="2011" name="Nat. Biotechnol.">
        <title>Comparative genomic analysis of the thermophilic biomass-degrading fungi Myceliophthora thermophila and Thielavia terrestris.</title>
        <authorList>
            <person name="Berka R.M."/>
            <person name="Grigoriev I.V."/>
            <person name="Otillar R."/>
            <person name="Salamov A."/>
            <person name="Grimwood J."/>
            <person name="Reid I."/>
            <person name="Ishmael N."/>
            <person name="John T."/>
            <person name="Darmond C."/>
            <person name="Moisan M.-C."/>
            <person name="Henrissat B."/>
            <person name="Coutinho P.M."/>
            <person name="Lombard V."/>
            <person name="Natvig D.O."/>
            <person name="Lindquist E."/>
            <person name="Schmutz J."/>
            <person name="Lucas S."/>
            <person name="Harris P."/>
            <person name="Powlowski J."/>
            <person name="Bellemare A."/>
            <person name="Taylor D."/>
            <person name="Butler G."/>
            <person name="de Vries R.P."/>
            <person name="Allijn I.E."/>
            <person name="van den Brink J."/>
            <person name="Ushinsky S."/>
            <person name="Storms R."/>
            <person name="Powell A.J."/>
            <person name="Paulsen I.T."/>
            <person name="Elbourne L.D.H."/>
            <person name="Baker S.E."/>
            <person name="Magnuson J."/>
            <person name="LaBoissiere S."/>
            <person name="Clutterbuck A.J."/>
            <person name="Martinez D."/>
            <person name="Wogulis M."/>
            <person name="de Leon A.L."/>
            <person name="Rey M.W."/>
            <person name="Tsang A."/>
        </authorList>
    </citation>
    <scope>NUCLEOTIDE SEQUENCE [LARGE SCALE GENOMIC DNA]</scope>
    <source>
        <strain evidence="9">ATCC 42464 / BCRC 31852 / DSM 1799</strain>
    </source>
</reference>
<evidence type="ECO:0000256" key="3">
    <source>
        <dbReference type="ARBA" id="ARBA00022989"/>
    </source>
</evidence>
<evidence type="ECO:0000259" key="7">
    <source>
        <dbReference type="Pfam" id="PF20684"/>
    </source>
</evidence>
<dbReference type="GeneID" id="11506862"/>
<dbReference type="EMBL" id="CP003008">
    <property type="protein sequence ID" value="AEO61488.1"/>
    <property type="molecule type" value="Genomic_DNA"/>
</dbReference>
<evidence type="ECO:0000256" key="2">
    <source>
        <dbReference type="ARBA" id="ARBA00022692"/>
    </source>
</evidence>
<evidence type="ECO:0000256" key="1">
    <source>
        <dbReference type="ARBA" id="ARBA00004141"/>
    </source>
</evidence>
<evidence type="ECO:0000256" key="6">
    <source>
        <dbReference type="SAM" id="Phobius"/>
    </source>
</evidence>
<dbReference type="PANTHER" id="PTHR33048">
    <property type="entry name" value="PTH11-LIKE INTEGRAL MEMBRANE PROTEIN (AFU_ORTHOLOGUE AFUA_5G11245)"/>
    <property type="match status" value="1"/>
</dbReference>
<dbReference type="InParanoid" id="G2QPH5"/>
<dbReference type="GO" id="GO:0016020">
    <property type="term" value="C:membrane"/>
    <property type="evidence" value="ECO:0007669"/>
    <property type="project" value="UniProtKB-SubCell"/>
</dbReference>
<feature type="transmembrane region" description="Helical" evidence="6">
    <location>
        <begin position="115"/>
        <end position="136"/>
    </location>
</feature>
<dbReference type="OMA" id="FDFIRCD"/>
<feature type="transmembrane region" description="Helical" evidence="6">
    <location>
        <begin position="12"/>
        <end position="35"/>
    </location>
</feature>
<dbReference type="InterPro" id="IPR049326">
    <property type="entry name" value="Rhodopsin_dom_fungi"/>
</dbReference>
<keyword evidence="3 6" id="KW-1133">Transmembrane helix</keyword>
<name>G2QPH5_THET4</name>
<evidence type="ECO:0000256" key="4">
    <source>
        <dbReference type="ARBA" id="ARBA00023136"/>
    </source>
</evidence>
<evidence type="ECO:0000313" key="9">
    <source>
        <dbReference type="Proteomes" id="UP000007322"/>
    </source>
</evidence>
<comment type="subcellular location">
    <subcellularLocation>
        <location evidence="1">Membrane</location>
        <topology evidence="1">Multi-pass membrane protein</topology>
    </subcellularLocation>
</comment>
<dbReference type="HOGENOM" id="CLU_1489986_0_0_1"/>
<feature type="transmembrane region" description="Helical" evidence="6">
    <location>
        <begin position="86"/>
        <end position="103"/>
    </location>
</feature>
<feature type="transmembrane region" description="Helical" evidence="6">
    <location>
        <begin position="47"/>
        <end position="66"/>
    </location>
</feature>
<evidence type="ECO:0000256" key="5">
    <source>
        <dbReference type="ARBA" id="ARBA00038359"/>
    </source>
</evidence>
<dbReference type="OrthoDB" id="3934549at2759"/>
<dbReference type="VEuPathDB" id="FungiDB:MYCTH_2071219"/>
<dbReference type="eggNOG" id="ENOG502TG1H">
    <property type="taxonomic scope" value="Eukaryota"/>
</dbReference>
<feature type="domain" description="Rhodopsin" evidence="7">
    <location>
        <begin position="31"/>
        <end position="158"/>
    </location>
</feature>
<dbReference type="Pfam" id="PF20684">
    <property type="entry name" value="Fung_rhodopsin"/>
    <property type="match status" value="1"/>
</dbReference>